<keyword evidence="6" id="KW-0540">Nuclease</keyword>
<protein>
    <recommendedName>
        <fullName evidence="4">ribonuclease Z</fullName>
        <ecNumber evidence="4">3.1.26.11</ecNumber>
    </recommendedName>
</protein>
<proteinExistence type="inferred from homology"/>
<reference evidence="14 15" key="1">
    <citation type="submission" date="2017-10" db="EMBL/GenBank/DDBJ databases">
        <title>Comparative genomics in systemic dimorphic fungi from Ajellomycetaceae.</title>
        <authorList>
            <person name="Munoz J.F."/>
            <person name="Mcewen J.G."/>
            <person name="Clay O.K."/>
            <person name="Cuomo C.A."/>
        </authorList>
    </citation>
    <scope>NUCLEOTIDE SEQUENCE [LARGE SCALE GENOMIC DNA]</scope>
    <source>
        <strain evidence="14 15">UAMH7299</strain>
    </source>
</reference>
<dbReference type="OrthoDB" id="527344at2759"/>
<dbReference type="PANTHER" id="PTHR12553">
    <property type="entry name" value="ZINC PHOSPHODIESTERASE ELAC PROTEIN 2"/>
    <property type="match status" value="1"/>
</dbReference>
<feature type="region of interest" description="Disordered" evidence="11">
    <location>
        <begin position="174"/>
        <end position="201"/>
    </location>
</feature>
<feature type="compositionally biased region" description="Basic and acidic residues" evidence="11">
    <location>
        <begin position="1079"/>
        <end position="1094"/>
    </location>
</feature>
<feature type="region of interest" description="Disordered" evidence="11">
    <location>
        <begin position="1056"/>
        <end position="1120"/>
    </location>
</feature>
<evidence type="ECO:0000313" key="14">
    <source>
        <dbReference type="EMBL" id="PGH26462.1"/>
    </source>
</evidence>
<keyword evidence="9" id="KW-0378">Hydrolase</keyword>
<evidence type="ECO:0000259" key="13">
    <source>
        <dbReference type="Pfam" id="PF13691"/>
    </source>
</evidence>
<evidence type="ECO:0000256" key="5">
    <source>
        <dbReference type="ARBA" id="ARBA00022694"/>
    </source>
</evidence>
<evidence type="ECO:0000256" key="9">
    <source>
        <dbReference type="ARBA" id="ARBA00022801"/>
    </source>
</evidence>
<keyword evidence="5" id="KW-0819">tRNA processing</keyword>
<feature type="compositionally biased region" description="Low complexity" evidence="11">
    <location>
        <begin position="933"/>
        <end position="954"/>
    </location>
</feature>
<evidence type="ECO:0000259" key="12">
    <source>
        <dbReference type="Pfam" id="PF00753"/>
    </source>
</evidence>
<evidence type="ECO:0000256" key="10">
    <source>
        <dbReference type="ARBA" id="ARBA00022833"/>
    </source>
</evidence>
<feature type="compositionally biased region" description="Acidic residues" evidence="11">
    <location>
        <begin position="967"/>
        <end position="978"/>
    </location>
</feature>
<name>A0A2B7Z065_POLH7</name>
<evidence type="ECO:0000256" key="3">
    <source>
        <dbReference type="ARBA" id="ARBA00007823"/>
    </source>
</evidence>
<keyword evidence="8" id="KW-0255">Endonuclease</keyword>
<feature type="region of interest" description="Disordered" evidence="11">
    <location>
        <begin position="926"/>
        <end position="998"/>
    </location>
</feature>
<evidence type="ECO:0000256" key="1">
    <source>
        <dbReference type="ARBA" id="ARBA00000402"/>
    </source>
</evidence>
<keyword evidence="7" id="KW-0479">Metal-binding</keyword>
<evidence type="ECO:0000256" key="2">
    <source>
        <dbReference type="ARBA" id="ARBA00001947"/>
    </source>
</evidence>
<dbReference type="GO" id="GO:0042781">
    <property type="term" value="F:3'-tRNA processing endoribonuclease activity"/>
    <property type="evidence" value="ECO:0007669"/>
    <property type="project" value="UniProtKB-EC"/>
</dbReference>
<dbReference type="EC" id="3.1.26.11" evidence="4"/>
<comment type="cofactor">
    <cofactor evidence="2">
        <name>Zn(2+)</name>
        <dbReference type="ChEBI" id="CHEBI:29105"/>
    </cofactor>
</comment>
<dbReference type="SUPFAM" id="SSF56281">
    <property type="entry name" value="Metallo-hydrolase/oxidoreductase"/>
    <property type="match status" value="2"/>
</dbReference>
<evidence type="ECO:0000256" key="11">
    <source>
        <dbReference type="SAM" id="MobiDB-lite"/>
    </source>
</evidence>
<feature type="domain" description="Metallo-beta-lactamase" evidence="12">
    <location>
        <begin position="641"/>
        <end position="762"/>
    </location>
</feature>
<dbReference type="InterPro" id="IPR027794">
    <property type="entry name" value="tRNase_Z_dom"/>
</dbReference>
<feature type="region of interest" description="Disordered" evidence="11">
    <location>
        <begin position="253"/>
        <end position="272"/>
    </location>
</feature>
<comment type="catalytic activity">
    <reaction evidence="1">
        <text>Endonucleolytic cleavage of RNA, removing extra 3' nucleotides from tRNA precursor, generating 3' termini of tRNAs. A 3'-hydroxy group is left at the tRNA terminus and a 5'-phosphoryl group is left at the trailer molecule.</text>
        <dbReference type="EC" id="3.1.26.11"/>
    </reaction>
</comment>
<accession>A0A2B7Z065</accession>
<gene>
    <name evidence="14" type="ORF">AJ80_01775</name>
</gene>
<dbReference type="AlphaFoldDB" id="A0A2B7Z065"/>
<dbReference type="STRING" id="1447883.A0A2B7Z065"/>
<feature type="region of interest" description="Disordered" evidence="11">
    <location>
        <begin position="218"/>
        <end position="245"/>
    </location>
</feature>
<keyword evidence="15" id="KW-1185">Reference proteome</keyword>
<evidence type="ECO:0000256" key="4">
    <source>
        <dbReference type="ARBA" id="ARBA00012477"/>
    </source>
</evidence>
<dbReference type="InterPro" id="IPR036866">
    <property type="entry name" value="RibonucZ/Hydroxyglut_hydro"/>
</dbReference>
<dbReference type="GO" id="GO:0046872">
    <property type="term" value="F:metal ion binding"/>
    <property type="evidence" value="ECO:0007669"/>
    <property type="project" value="UniProtKB-KW"/>
</dbReference>
<evidence type="ECO:0000256" key="8">
    <source>
        <dbReference type="ARBA" id="ARBA00022759"/>
    </source>
</evidence>
<feature type="compositionally biased region" description="Low complexity" evidence="11">
    <location>
        <begin position="979"/>
        <end position="998"/>
    </location>
</feature>
<dbReference type="GO" id="GO:1990180">
    <property type="term" value="P:mitochondrial tRNA 3'-end processing"/>
    <property type="evidence" value="ECO:0007669"/>
    <property type="project" value="TreeGrafter"/>
</dbReference>
<comment type="similarity">
    <text evidence="3">Belongs to the RNase Z family.</text>
</comment>
<dbReference type="Gene3D" id="3.60.15.10">
    <property type="entry name" value="Ribonuclease Z/Hydroxyacylglutathione hydrolase-like"/>
    <property type="match status" value="2"/>
</dbReference>
<comment type="caution">
    <text evidence="14">The sequence shown here is derived from an EMBL/GenBank/DDBJ whole genome shotgun (WGS) entry which is preliminary data.</text>
</comment>
<dbReference type="GO" id="GO:0005739">
    <property type="term" value="C:mitochondrion"/>
    <property type="evidence" value="ECO:0007669"/>
    <property type="project" value="TreeGrafter"/>
</dbReference>
<dbReference type="PANTHER" id="PTHR12553:SF49">
    <property type="entry name" value="ZINC PHOSPHODIESTERASE ELAC PROTEIN 2"/>
    <property type="match status" value="1"/>
</dbReference>
<dbReference type="CDD" id="cd07718">
    <property type="entry name" value="RNaseZ_ELAC1_ELAC2-C-term-like_MBL-fold"/>
    <property type="match status" value="1"/>
</dbReference>
<dbReference type="Proteomes" id="UP000224634">
    <property type="component" value="Unassembled WGS sequence"/>
</dbReference>
<dbReference type="Pfam" id="PF00753">
    <property type="entry name" value="Lactamase_B"/>
    <property type="match status" value="1"/>
</dbReference>
<evidence type="ECO:0000256" key="7">
    <source>
        <dbReference type="ARBA" id="ARBA00022723"/>
    </source>
</evidence>
<dbReference type="Pfam" id="PF13691">
    <property type="entry name" value="Lactamase_B_4"/>
    <property type="match status" value="1"/>
</dbReference>
<dbReference type="EMBL" id="PDNA01000016">
    <property type="protein sequence ID" value="PGH26462.1"/>
    <property type="molecule type" value="Genomic_DNA"/>
</dbReference>
<feature type="domain" description="tRNase Z endonuclease" evidence="13">
    <location>
        <begin position="6"/>
        <end position="68"/>
    </location>
</feature>
<organism evidence="14 15">
    <name type="scientific">Polytolypa hystricis (strain UAMH7299)</name>
    <dbReference type="NCBI Taxonomy" id="1447883"/>
    <lineage>
        <taxon>Eukaryota</taxon>
        <taxon>Fungi</taxon>
        <taxon>Dikarya</taxon>
        <taxon>Ascomycota</taxon>
        <taxon>Pezizomycotina</taxon>
        <taxon>Eurotiomycetes</taxon>
        <taxon>Eurotiomycetidae</taxon>
        <taxon>Onygenales</taxon>
        <taxon>Onygenales incertae sedis</taxon>
        <taxon>Polytolypa</taxon>
    </lineage>
</organism>
<evidence type="ECO:0000256" key="6">
    <source>
        <dbReference type="ARBA" id="ARBA00022722"/>
    </source>
</evidence>
<dbReference type="InterPro" id="IPR047151">
    <property type="entry name" value="RNZ2-like"/>
</dbReference>
<keyword evidence="10" id="KW-0862">Zinc</keyword>
<dbReference type="InterPro" id="IPR001279">
    <property type="entry name" value="Metallo-B-lactamas"/>
</dbReference>
<evidence type="ECO:0000313" key="15">
    <source>
        <dbReference type="Proteomes" id="UP000224634"/>
    </source>
</evidence>
<sequence length="1120" mass="122443">MKAYFQFITTPTADTPGTTLLLHFDQKRYIFGHVAEGTQRACAQQGIRPTHISDIFLTGVTSWANTGGLLGMMLTLAESTAFAASTLEIVRREKIANMEKKLLEKGPAEDKGILEDRIQDALEKLDGGKKAAPVPKVGEEGALCLYGAPNIAHTVATARRFIFRKGMPVYVSEFDGSEERQRQQRQQGGEGKKKEEGELEIDPSWADSQIKVWTLPISPAQSESSSPPPLGCSRPGSPRKRSHDEFEERVDVVMGGSGSSGSSPESALDQRTKDHIVRQGVIAEMFNSDWRMDALIEMSINDVPIPAALFVRNPETHKIEPYTGPKPGGSEPVPEIRVLVRKPWPGALINSLPPTKPSPVAMSYIVLHHDLRGKFDPKRAKELGVEPGPKFHKLTLGQSVLAMDGKTVTSDMVLGATRKGRGFAIIDLPTAEYVEELLNRPEWSVVELMSRLDAFIWILGPGVGSHPRICEFTQRMDKVRHVVSSKDYSPNYLAMTSAATATARLSSADGDRYSVPVHDNTTLPQSCYLDPDAESIKVTGEKTTSVFEPAKPGMIIDISPQFGLNMSSAKEPLEISAVLKELNVANVTNRSMQRTIQRRDQWIESEEFQEKLATLRQDLSCGNAEIITLGTGSSLPSKYRNVSATLLRIPGHGNYLFDCGENTLGQLQRTFSPSELKEVLRDLKVIWISHLHADHHLGTVSVIRAWRDVVYGGTSPPPPRSPTDPQPDLAQMLSEKRLFVVSAYHMITWLREYASVDNFGFDKVIPLEALSTTDDERNIICSFDYHHLDADYAPVVDPGKGHHPVKTRLSFTNPDCTLTPLLKSATGLSDLLTVPVSHCQGAKATSFVFPNGFKISYSGDCRPSVSFARIGQGSTVLIHEATFEDDMRGDAIAKRHCTVSEALGVAQAMQAKNVVLTHFSQRYQTLPDLGLGSNRPESRSGSRSRSASPSSSSSTKPTMSEHRTYDVEPDIPGSDDVDTTTTTTSTTTATSTDTTPTLSYDRRDLASYVANVPVVLSFDLMRLNVRDALVAEANLPVLMELFKLIQWEQEEKDQEALSAAEAAKQGGGGGEGKKKGKKEKGGGKGKWSKEKKGGDGNGNGKGGNKAAKWDGSPRRVWGSG</sequence>